<dbReference type="Proteomes" id="UP000280417">
    <property type="component" value="Unassembled WGS sequence"/>
</dbReference>
<dbReference type="PANTHER" id="PTHR30636">
    <property type="entry name" value="UPF0701 PROTEIN YICC"/>
    <property type="match status" value="1"/>
</dbReference>
<sequence>MTGYGESLRREDGIEVFIQIKTLNHRFLQIGIVCPEEVPWRLERQIEEKIKEKIYRGKVLVNLQISREGSELLEIEPDFSLATLYFNAFKKLKEKLYLKENVNLSHLLKFPEIIKIKEKKWDKIEKILQKATDEALGQVIKTRESEGEKHLREILKYIRKIKSSMNSIKKEAPSARKNYREKLQGEMEKAFPREELSFQSNQISPRLALMITKGDISEEIVRFNSHLTQFNRTLGQQKAIGKKLGFILQELQREINTVGAKSLSYNISSKVIQIKDNIEKIREQICNIE</sequence>
<feature type="domain" description="Endoribonuclease YicC-like N-terminal" evidence="6">
    <location>
        <begin position="1"/>
        <end position="149"/>
    </location>
</feature>
<evidence type="ECO:0000256" key="5">
    <source>
        <dbReference type="ARBA" id="ARBA00035648"/>
    </source>
</evidence>
<dbReference type="Pfam" id="PF03755">
    <property type="entry name" value="YicC-like_N"/>
    <property type="match status" value="1"/>
</dbReference>
<dbReference type="InterPro" id="IPR005229">
    <property type="entry name" value="YicC/YloC-like"/>
</dbReference>
<evidence type="ECO:0000313" key="8">
    <source>
        <dbReference type="EMBL" id="RLE14028.1"/>
    </source>
</evidence>
<keyword evidence="4" id="KW-0378">Hydrolase</keyword>
<dbReference type="InterPro" id="IPR013551">
    <property type="entry name" value="YicC-like_C"/>
</dbReference>
<keyword evidence="3" id="KW-0255">Endonuclease</keyword>
<evidence type="ECO:0000313" key="9">
    <source>
        <dbReference type="Proteomes" id="UP000280417"/>
    </source>
</evidence>
<feature type="domain" description="Endoribonuclease YicC-like C-terminal" evidence="7">
    <location>
        <begin position="168"/>
        <end position="289"/>
    </location>
</feature>
<keyword evidence="2" id="KW-0540">Nuclease</keyword>
<evidence type="ECO:0000256" key="1">
    <source>
        <dbReference type="ARBA" id="ARBA00001968"/>
    </source>
</evidence>
<dbReference type="InterPro" id="IPR013527">
    <property type="entry name" value="YicC-like_N"/>
</dbReference>
<protein>
    <submittedName>
        <fullName evidence="8">YicC family protein</fullName>
    </submittedName>
</protein>
<reference evidence="8 9" key="1">
    <citation type="submission" date="2018-06" db="EMBL/GenBank/DDBJ databases">
        <title>Extensive metabolic versatility and redundancy in microbially diverse, dynamic hydrothermal sediments.</title>
        <authorList>
            <person name="Dombrowski N."/>
            <person name="Teske A."/>
            <person name="Baker B.J."/>
        </authorList>
    </citation>
    <scope>NUCLEOTIDE SEQUENCE [LARGE SCALE GENOMIC DNA]</scope>
    <source>
        <strain evidence="8">B3_G15</strain>
    </source>
</reference>
<dbReference type="Pfam" id="PF08340">
    <property type="entry name" value="YicC-like_C"/>
    <property type="match status" value="1"/>
</dbReference>
<name>A0A662DGM4_UNCAE</name>
<evidence type="ECO:0000256" key="3">
    <source>
        <dbReference type="ARBA" id="ARBA00022759"/>
    </source>
</evidence>
<evidence type="ECO:0000259" key="6">
    <source>
        <dbReference type="Pfam" id="PF03755"/>
    </source>
</evidence>
<evidence type="ECO:0000256" key="4">
    <source>
        <dbReference type="ARBA" id="ARBA00022801"/>
    </source>
</evidence>
<evidence type="ECO:0000256" key="2">
    <source>
        <dbReference type="ARBA" id="ARBA00022722"/>
    </source>
</evidence>
<dbReference type="EMBL" id="QMQA01000064">
    <property type="protein sequence ID" value="RLE14028.1"/>
    <property type="molecule type" value="Genomic_DNA"/>
</dbReference>
<dbReference type="NCBIfam" id="TIGR00255">
    <property type="entry name" value="YicC/YloC family endoribonuclease"/>
    <property type="match status" value="1"/>
</dbReference>
<dbReference type="GO" id="GO:0016787">
    <property type="term" value="F:hydrolase activity"/>
    <property type="evidence" value="ECO:0007669"/>
    <property type="project" value="UniProtKB-KW"/>
</dbReference>
<comment type="cofactor">
    <cofactor evidence="1">
        <name>a divalent metal cation</name>
        <dbReference type="ChEBI" id="CHEBI:60240"/>
    </cofactor>
</comment>
<dbReference type="AlphaFoldDB" id="A0A662DGM4"/>
<proteinExistence type="inferred from homology"/>
<comment type="caution">
    <text evidence="8">The sequence shown here is derived from an EMBL/GenBank/DDBJ whole genome shotgun (WGS) entry which is preliminary data.</text>
</comment>
<accession>A0A662DGM4</accession>
<dbReference type="GO" id="GO:0004521">
    <property type="term" value="F:RNA endonuclease activity"/>
    <property type="evidence" value="ECO:0007669"/>
    <property type="project" value="InterPro"/>
</dbReference>
<gene>
    <name evidence="8" type="ORF">DRJ04_03160</name>
</gene>
<evidence type="ECO:0000259" key="7">
    <source>
        <dbReference type="Pfam" id="PF08340"/>
    </source>
</evidence>
<dbReference type="PANTHER" id="PTHR30636:SF3">
    <property type="entry name" value="UPF0701 PROTEIN YICC"/>
    <property type="match status" value="1"/>
</dbReference>
<comment type="similarity">
    <text evidence="5">Belongs to the YicC/YloC family.</text>
</comment>
<organism evidence="8 9">
    <name type="scientific">Aerophobetes bacterium</name>
    <dbReference type="NCBI Taxonomy" id="2030807"/>
    <lineage>
        <taxon>Bacteria</taxon>
        <taxon>Candidatus Aerophobota</taxon>
    </lineage>
</organism>